<dbReference type="InterPro" id="IPR056884">
    <property type="entry name" value="NPHP3-like_N"/>
</dbReference>
<organism evidence="5 6">
    <name type="scientific">Anthostomella pinea</name>
    <dbReference type="NCBI Taxonomy" id="933095"/>
    <lineage>
        <taxon>Eukaryota</taxon>
        <taxon>Fungi</taxon>
        <taxon>Dikarya</taxon>
        <taxon>Ascomycota</taxon>
        <taxon>Pezizomycotina</taxon>
        <taxon>Sordariomycetes</taxon>
        <taxon>Xylariomycetidae</taxon>
        <taxon>Xylariales</taxon>
        <taxon>Xylariaceae</taxon>
        <taxon>Anthostomella</taxon>
    </lineage>
</organism>
<reference evidence="5" key="1">
    <citation type="submission" date="2023-10" db="EMBL/GenBank/DDBJ databases">
        <authorList>
            <person name="Hackl T."/>
        </authorList>
    </citation>
    <scope>NUCLEOTIDE SEQUENCE</scope>
</reference>
<feature type="compositionally biased region" description="Basic and acidic residues" evidence="2">
    <location>
        <begin position="1"/>
        <end position="31"/>
    </location>
</feature>
<feature type="region of interest" description="Disordered" evidence="2">
    <location>
        <begin position="1"/>
        <end position="42"/>
    </location>
</feature>
<accession>A0AAI8VFF1</accession>
<evidence type="ECO:0000313" key="5">
    <source>
        <dbReference type="EMBL" id="CAJ2503565.1"/>
    </source>
</evidence>
<dbReference type="AlphaFoldDB" id="A0AAI8VFF1"/>
<dbReference type="PANTHER" id="PTHR10039:SF5">
    <property type="entry name" value="NACHT DOMAIN-CONTAINING PROTEIN"/>
    <property type="match status" value="1"/>
</dbReference>
<dbReference type="InterPro" id="IPR029058">
    <property type="entry name" value="AB_hydrolase_fold"/>
</dbReference>
<dbReference type="PANTHER" id="PTHR10039">
    <property type="entry name" value="AMELOGENIN"/>
    <property type="match status" value="1"/>
</dbReference>
<evidence type="ECO:0000313" key="6">
    <source>
        <dbReference type="Proteomes" id="UP001295740"/>
    </source>
</evidence>
<dbReference type="InterPro" id="IPR056693">
    <property type="entry name" value="DUF7791"/>
</dbReference>
<comment type="caution">
    <text evidence="5">The sequence shown here is derived from an EMBL/GenBank/DDBJ whole genome shotgun (WGS) entry which is preliminary data.</text>
</comment>
<evidence type="ECO:0000259" key="3">
    <source>
        <dbReference type="Pfam" id="PF24883"/>
    </source>
</evidence>
<dbReference type="EMBL" id="CAUWAG010000006">
    <property type="protein sequence ID" value="CAJ2503565.1"/>
    <property type="molecule type" value="Genomic_DNA"/>
</dbReference>
<dbReference type="Gene3D" id="3.40.50.1820">
    <property type="entry name" value="alpha/beta hydrolase"/>
    <property type="match status" value="1"/>
</dbReference>
<gene>
    <name evidence="5" type="ORF">KHLLAP_LOCUS4033</name>
</gene>
<evidence type="ECO:0000259" key="4">
    <source>
        <dbReference type="Pfam" id="PF25053"/>
    </source>
</evidence>
<evidence type="ECO:0000256" key="2">
    <source>
        <dbReference type="SAM" id="MobiDB-lite"/>
    </source>
</evidence>
<sequence>MNRIRETLARLKRASRESRDKSSGPRLDRVGRTSSSAGSSREKVLVQADGRGPLILYDGIQPGEEGIDIVLVHGLFGARVSSWTKGSVCWPRDLLGQDVPNVRVIAWGWNSLFGGKDIFAEHAETFLSDIARVCSGMTRPLVFIGHGLGGLILKEALVTAAVSRIYGSHVSMSNAYPRAVGCIFLGTPHTRVGKRSLGECIAAAATISPSTPSPQLLRALKDNDQHFENQHNTFKLVSRDIRVVCIREKLPTTLTLSDTTRDSIETQSGRGTVQVMVPRESAAYENFNVTRDDMPTNHMDLARFRSREVGYTQIIAHIAKITSGPSQDELEAREPRNQGMPSRLLSLESAHPSPANHSLPEILNALYYDTMMERESRIDRAYGHTCDWILDPELSPFTSFLSSQDPVLWISGEAGSGKSTLMKYAWHAETTKRRLEEGWAKNGELLMAAFFMFEGGNRIQKTYEGFLRSVLYQILSARQDLIRVAFPSFYDCPWPPPVQFTSTTNLNQGFYSLFSHMSERLRLFVFIDGVDEYRIMERKDHYEQADLDVSYDKEVGDESWGRSKWRTDSNTEIAKLVSSMGNKDVAKFVVSSRELPIFEESFEQFPRIRLQEHTESSVTQYVAGRLENEAPGLPDSKNLCREIARKSGGDILWARLAIDMVAEGTLKSLRKTLNSLPAQLGGTEGLYMRMIENLTPDNQTAAYSIFHLVLRAQQPPTLVTLAFADQGYLDPNSGKLRVVQDSIRREDVTSVQQLADQMQRRLQVCCAGLLEAEVLSGSNPIEEAGQRVVFTHQTTKEWVGRRDIWHKLPGIQQVGDVDLDCALLSGCVRTLKAFEAVRPPVLTWPNMRFRPDAWLLVANSLRYAERIDSEVKDVTAYAELLDELNATNQRAWLAALDNHKPLVEDPDWYERKLPNLRRKHWSSFEPMEAGKSPKRKDFLSLVVQANLVRYVALKLGEMDRDSRRRKAQELLVYAVSPKGDGFSACVNLSGDYLDFHHDMPDTRLLDILFEAGADPRDDEQIWMKALKAGRHYFSRGSATMTHLMETWASKRLSLNRERWVAAVKSLLLHGANPHAELQVTTGNEENRSTTTVVAVDLIRDTLEGEPDYALDLLELEALMGRRESVGLAR</sequence>
<dbReference type="Pfam" id="PF24883">
    <property type="entry name" value="NPHP3_N"/>
    <property type="match status" value="1"/>
</dbReference>
<keyword evidence="1" id="KW-0677">Repeat</keyword>
<name>A0AAI8VFF1_9PEZI</name>
<dbReference type="Proteomes" id="UP001295740">
    <property type="component" value="Unassembled WGS sequence"/>
</dbReference>
<proteinExistence type="predicted"/>
<dbReference type="InterPro" id="IPR027417">
    <property type="entry name" value="P-loop_NTPase"/>
</dbReference>
<dbReference type="Pfam" id="PF25053">
    <property type="entry name" value="DUF7791"/>
    <property type="match status" value="1"/>
</dbReference>
<feature type="domain" description="Nephrocystin 3-like N-terminal" evidence="3">
    <location>
        <begin position="385"/>
        <end position="534"/>
    </location>
</feature>
<dbReference type="SUPFAM" id="SSF53474">
    <property type="entry name" value="alpha/beta-Hydrolases"/>
    <property type="match status" value="1"/>
</dbReference>
<dbReference type="SUPFAM" id="SSF52540">
    <property type="entry name" value="P-loop containing nucleoside triphosphate hydrolases"/>
    <property type="match status" value="1"/>
</dbReference>
<evidence type="ECO:0000256" key="1">
    <source>
        <dbReference type="ARBA" id="ARBA00022737"/>
    </source>
</evidence>
<protein>
    <submittedName>
        <fullName evidence="5">Uu.00g109590.m01.CDS01</fullName>
    </submittedName>
</protein>
<feature type="domain" description="DUF7791" evidence="4">
    <location>
        <begin position="702"/>
        <end position="838"/>
    </location>
</feature>
<keyword evidence="6" id="KW-1185">Reference proteome</keyword>